<proteinExistence type="predicted"/>
<feature type="transmembrane region" description="Helical" evidence="2">
    <location>
        <begin position="150"/>
        <end position="170"/>
    </location>
</feature>
<keyword evidence="4" id="KW-1185">Reference proteome</keyword>
<reference evidence="3 4" key="1">
    <citation type="journal article" date="2011" name="PLoS Pathog.">
        <title>Endophytic Life Strategies Decoded by Genome and Transcriptome Analyses of the Mutualistic Root Symbiont Piriformospora indica.</title>
        <authorList>
            <person name="Zuccaro A."/>
            <person name="Lahrmann U."/>
            <person name="Guldener U."/>
            <person name="Langen G."/>
            <person name="Pfiffi S."/>
            <person name="Biedenkopf D."/>
            <person name="Wong P."/>
            <person name="Samans B."/>
            <person name="Grimm C."/>
            <person name="Basiewicz M."/>
            <person name="Murat C."/>
            <person name="Martin F."/>
            <person name="Kogel K.H."/>
        </authorList>
    </citation>
    <scope>NUCLEOTIDE SEQUENCE [LARGE SCALE GENOMIC DNA]</scope>
    <source>
        <strain evidence="3 4">DSM 11827</strain>
    </source>
</reference>
<protein>
    <submittedName>
        <fullName evidence="3">Uncharacterized protein</fullName>
    </submittedName>
</protein>
<feature type="region of interest" description="Disordered" evidence="1">
    <location>
        <begin position="371"/>
        <end position="418"/>
    </location>
</feature>
<keyword evidence="2" id="KW-0812">Transmembrane</keyword>
<evidence type="ECO:0000313" key="4">
    <source>
        <dbReference type="Proteomes" id="UP000007148"/>
    </source>
</evidence>
<dbReference type="EMBL" id="CAFZ01000086">
    <property type="protein sequence ID" value="CCA70545.1"/>
    <property type="molecule type" value="Genomic_DNA"/>
</dbReference>
<dbReference type="Proteomes" id="UP000007148">
    <property type="component" value="Unassembled WGS sequence"/>
</dbReference>
<dbReference type="InParanoid" id="G4TGV2"/>
<dbReference type="OrthoDB" id="2562239at2759"/>
<feature type="compositionally biased region" description="Low complexity" evidence="1">
    <location>
        <begin position="393"/>
        <end position="416"/>
    </location>
</feature>
<feature type="transmembrane region" description="Helical" evidence="2">
    <location>
        <begin position="182"/>
        <end position="206"/>
    </location>
</feature>
<accession>G4TGV2</accession>
<keyword evidence="2" id="KW-1133">Transmembrane helix</keyword>
<sequence length="444" mass="50120">MVLNKTDSPFPEPFGGVPVLYDVVPTSIFLLGFTILTGINISYMFTKTRHTNVKFASILVPIERLIILSFRIVASVYTGARESWAFLEYPQVGLGTGIVILFQEQVYLLVCAVTSATREDVNFEDWIRMTEKDPKTAAHRREERVAIRKWGGNMELVVGMFQFLQIWSGFQTTSVHYRLPIVWVNAFRFCANCAILFAMIGLLSMVHKQKDIESINIVALKRQRMALSFLVIVPIFRAATSFQTIPSLTASSSRVPTKLFFYLCQLLPELIACSITILTDYRNLVDTGIHGDWPRSRIERGLPVIPPFLYAIGLMFMPWKWRLWSCISARKQMREARIERERAMVEERERLLPIRSSAGWASSIELSTLGGTPSSSSTMQVSNQEKTSAWPATPSRSSLKTSSSSSSYKTSASSTTHVSKLVTEVNLWRPSLPSAFSFKDESHS</sequence>
<feature type="transmembrane region" description="Helical" evidence="2">
    <location>
        <begin position="227"/>
        <end position="248"/>
    </location>
</feature>
<dbReference type="AlphaFoldDB" id="G4TGV2"/>
<gene>
    <name evidence="3" type="ORF">PIIN_04482</name>
</gene>
<evidence type="ECO:0000256" key="2">
    <source>
        <dbReference type="SAM" id="Phobius"/>
    </source>
</evidence>
<evidence type="ECO:0000313" key="3">
    <source>
        <dbReference type="EMBL" id="CCA70545.1"/>
    </source>
</evidence>
<feature type="transmembrane region" description="Helical" evidence="2">
    <location>
        <begin position="302"/>
        <end position="321"/>
    </location>
</feature>
<organism evidence="3 4">
    <name type="scientific">Serendipita indica (strain DSM 11827)</name>
    <name type="common">Root endophyte fungus</name>
    <name type="synonym">Piriformospora indica</name>
    <dbReference type="NCBI Taxonomy" id="1109443"/>
    <lineage>
        <taxon>Eukaryota</taxon>
        <taxon>Fungi</taxon>
        <taxon>Dikarya</taxon>
        <taxon>Basidiomycota</taxon>
        <taxon>Agaricomycotina</taxon>
        <taxon>Agaricomycetes</taxon>
        <taxon>Sebacinales</taxon>
        <taxon>Serendipitaceae</taxon>
        <taxon>Serendipita</taxon>
    </lineage>
</organism>
<name>G4TGV2_SERID</name>
<keyword evidence="2" id="KW-0472">Membrane</keyword>
<dbReference type="HOGENOM" id="CLU_616941_0_0_1"/>
<comment type="caution">
    <text evidence="3">The sequence shown here is derived from an EMBL/GenBank/DDBJ whole genome shotgun (WGS) entry which is preliminary data.</text>
</comment>
<feature type="transmembrane region" description="Helical" evidence="2">
    <location>
        <begin position="20"/>
        <end position="45"/>
    </location>
</feature>
<evidence type="ECO:0000256" key="1">
    <source>
        <dbReference type="SAM" id="MobiDB-lite"/>
    </source>
</evidence>